<gene>
    <name evidence="2" type="ORF">HAQ05_02570</name>
</gene>
<feature type="region of interest" description="Disordered" evidence="1">
    <location>
        <begin position="170"/>
        <end position="196"/>
    </location>
</feature>
<organism evidence="2 3">
    <name type="scientific">Pseudomonas typographi</name>
    <dbReference type="NCBI Taxonomy" id="2715964"/>
    <lineage>
        <taxon>Bacteria</taxon>
        <taxon>Pseudomonadati</taxon>
        <taxon>Pseudomonadota</taxon>
        <taxon>Gammaproteobacteria</taxon>
        <taxon>Pseudomonadales</taxon>
        <taxon>Pseudomonadaceae</taxon>
        <taxon>Pseudomonas</taxon>
    </lineage>
</organism>
<dbReference type="EMBL" id="JAAOCA010000002">
    <property type="protein sequence ID" value="MBD1597597.1"/>
    <property type="molecule type" value="Genomic_DNA"/>
</dbReference>
<evidence type="ECO:0000256" key="1">
    <source>
        <dbReference type="SAM" id="MobiDB-lite"/>
    </source>
</evidence>
<sequence length="316" mass="31196">MARLVGVVSKVIGQVFAVGPEGSRRLVVEGDHVYAGESLDTGTGGAVAVALQGGGELTLGRGSSLELTPELLAGQAPQLHVADATPDTVPVTDVEQLQQAIAAGVDPTQNAEPTAAGPSAPSATGGNTAGPLGGGHSFVLLTEVGGSVEPVVGFSTEGLSAAQVFANPEVDGNPRASTAAVAPPDSPGTPVPPSSPVDNPVIINALDADGGEQKVYEANLPGGSSPDAAALTRTGSFSVTAADGLANLTIDGVTVLANGALVSSAVTVTGQLGNVLTITGYDASTQTLTYSYTLANAETHNSGQNELSEDFHVVAT</sequence>
<feature type="compositionally biased region" description="Low complexity" evidence="1">
    <location>
        <begin position="113"/>
        <end position="126"/>
    </location>
</feature>
<protein>
    <submittedName>
        <fullName evidence="2">Retention module-containing protein</fullName>
    </submittedName>
</protein>
<keyword evidence="3" id="KW-1185">Reference proteome</keyword>
<proteinExistence type="predicted"/>
<accession>A0ABR7YWN8</accession>
<evidence type="ECO:0000313" key="3">
    <source>
        <dbReference type="Proteomes" id="UP000805841"/>
    </source>
</evidence>
<name>A0ABR7YWN8_9PSED</name>
<comment type="caution">
    <text evidence="2">The sequence shown here is derived from an EMBL/GenBank/DDBJ whole genome shotgun (WGS) entry which is preliminary data.</text>
</comment>
<feature type="compositionally biased region" description="Pro residues" evidence="1">
    <location>
        <begin position="184"/>
        <end position="195"/>
    </location>
</feature>
<dbReference type="NCBIfam" id="NF033682">
    <property type="entry name" value="retention_LapA"/>
    <property type="match status" value="1"/>
</dbReference>
<dbReference type="RefSeq" id="WP_190417045.1">
    <property type="nucleotide sequence ID" value="NZ_JAAOCA010000002.1"/>
</dbReference>
<feature type="non-terminal residue" evidence="2">
    <location>
        <position position="316"/>
    </location>
</feature>
<feature type="region of interest" description="Disordered" evidence="1">
    <location>
        <begin position="106"/>
        <end position="131"/>
    </location>
</feature>
<reference evidence="2 3" key="1">
    <citation type="journal article" date="2020" name="Insects">
        <title>Bacteria Belonging to Pseudomonas typographi sp. nov. from the Bark Beetle Ips typographus Have Genomic Potential to Aid in the Host Ecology.</title>
        <authorList>
            <person name="Peral-Aranega E."/>
            <person name="Saati-Santamaria Z."/>
            <person name="Kolarik M."/>
            <person name="Rivas R."/>
            <person name="Garcia-Fraile P."/>
        </authorList>
    </citation>
    <scope>NUCLEOTIDE SEQUENCE [LARGE SCALE GENOMIC DNA]</scope>
    <source>
        <strain evidence="2 3">CA3A</strain>
    </source>
</reference>
<evidence type="ECO:0000313" key="2">
    <source>
        <dbReference type="EMBL" id="MBD1597597.1"/>
    </source>
</evidence>
<dbReference type="Proteomes" id="UP000805841">
    <property type="component" value="Unassembled WGS sequence"/>
</dbReference>
<dbReference type="InterPro" id="IPR047777">
    <property type="entry name" value="LapA-like_RM"/>
</dbReference>